<gene>
    <name evidence="1" type="ORF">DAERI_020239</name>
</gene>
<evidence type="ECO:0000313" key="2">
    <source>
        <dbReference type="Proteomes" id="UP000236569"/>
    </source>
</evidence>
<dbReference type="Proteomes" id="UP000236569">
    <property type="component" value="Unassembled WGS sequence"/>
</dbReference>
<organism evidence="1 2">
    <name type="scientific">Deinococcus aerius</name>
    <dbReference type="NCBI Taxonomy" id="200253"/>
    <lineage>
        <taxon>Bacteria</taxon>
        <taxon>Thermotogati</taxon>
        <taxon>Deinococcota</taxon>
        <taxon>Deinococci</taxon>
        <taxon>Deinococcales</taxon>
        <taxon>Deinococcaceae</taxon>
        <taxon>Deinococcus</taxon>
    </lineage>
</organism>
<accession>A0A2I9CSJ2</accession>
<dbReference type="EMBL" id="BFAG01000002">
    <property type="protein sequence ID" value="GBF04642.1"/>
    <property type="molecule type" value="Genomic_DNA"/>
</dbReference>
<proteinExistence type="predicted"/>
<evidence type="ECO:0000313" key="1">
    <source>
        <dbReference type="EMBL" id="GBF04642.1"/>
    </source>
</evidence>
<comment type="caution">
    <text evidence="1">The sequence shown here is derived from an EMBL/GenBank/DDBJ whole genome shotgun (WGS) entry which is preliminary data.</text>
</comment>
<dbReference type="AlphaFoldDB" id="A0A2I9CSJ2"/>
<keyword evidence="2" id="KW-1185">Reference proteome</keyword>
<dbReference type="RefSeq" id="WP_164973328.1">
    <property type="nucleotide sequence ID" value="NZ_BFAG01000002.1"/>
</dbReference>
<protein>
    <submittedName>
        <fullName evidence="1">Uncharacterized protein</fullName>
    </submittedName>
</protein>
<sequence length="56" mass="6228">MNDDQHKPDDPSQGEIVLTTVPESVGDEAQNETPTDLLARLHQQEDSRIEPDNEDG</sequence>
<name>A0A2I9CSJ2_9DEIO</name>
<reference evidence="2" key="1">
    <citation type="submission" date="2018-01" db="EMBL/GenBank/DDBJ databases">
        <title>Draft Genome Sequence of the Radioresistant Bacterium Deinococcus aerius TR0125, Isolated from the Higher Atmosphere above Japan.</title>
        <authorList>
            <person name="Satoh K."/>
            <person name="Arai H."/>
            <person name="Sanzen T."/>
            <person name="Kawaguchi Y."/>
            <person name="Hayashi H."/>
            <person name="Yokobori S."/>
            <person name="Yamagishi A."/>
            <person name="Oono Y."/>
            <person name="Narumi I."/>
        </authorList>
    </citation>
    <scope>NUCLEOTIDE SEQUENCE [LARGE SCALE GENOMIC DNA]</scope>
    <source>
        <strain evidence="2">TR0125</strain>
    </source>
</reference>